<feature type="transmembrane region" description="Helical" evidence="1">
    <location>
        <begin position="35"/>
        <end position="54"/>
    </location>
</feature>
<dbReference type="Proteomes" id="UP000658656">
    <property type="component" value="Unassembled WGS sequence"/>
</dbReference>
<reference evidence="2" key="2">
    <citation type="submission" date="2020-09" db="EMBL/GenBank/DDBJ databases">
        <authorList>
            <person name="Sun Q."/>
            <person name="Zhou Y."/>
        </authorList>
    </citation>
    <scope>NUCLEOTIDE SEQUENCE</scope>
    <source>
        <strain evidence="2">CGMCC 4.7679</strain>
    </source>
</reference>
<organism evidence="2 3">
    <name type="scientific">Amycolatopsis bartoniae</name>
    <dbReference type="NCBI Taxonomy" id="941986"/>
    <lineage>
        <taxon>Bacteria</taxon>
        <taxon>Bacillati</taxon>
        <taxon>Actinomycetota</taxon>
        <taxon>Actinomycetes</taxon>
        <taxon>Pseudonocardiales</taxon>
        <taxon>Pseudonocardiaceae</taxon>
        <taxon>Amycolatopsis</taxon>
    </lineage>
</organism>
<protein>
    <recommendedName>
        <fullName evidence="4">DUF3592 domain-containing protein</fullName>
    </recommendedName>
</protein>
<evidence type="ECO:0008006" key="4">
    <source>
        <dbReference type="Google" id="ProtNLM"/>
    </source>
</evidence>
<keyword evidence="1" id="KW-0812">Transmembrane</keyword>
<reference evidence="2" key="1">
    <citation type="journal article" date="2014" name="Int. J. Syst. Evol. Microbiol.">
        <title>Complete genome sequence of Corynebacterium casei LMG S-19264T (=DSM 44701T), isolated from a smear-ripened cheese.</title>
        <authorList>
            <consortium name="US DOE Joint Genome Institute (JGI-PGF)"/>
            <person name="Walter F."/>
            <person name="Albersmeier A."/>
            <person name="Kalinowski J."/>
            <person name="Ruckert C."/>
        </authorList>
    </citation>
    <scope>NUCLEOTIDE SEQUENCE</scope>
    <source>
        <strain evidence="2">CGMCC 4.7679</strain>
    </source>
</reference>
<accession>A0A8H9MEF6</accession>
<evidence type="ECO:0000313" key="2">
    <source>
        <dbReference type="EMBL" id="GHF87597.1"/>
    </source>
</evidence>
<proteinExistence type="predicted"/>
<dbReference type="AlphaFoldDB" id="A0A8H9MEF6"/>
<evidence type="ECO:0000313" key="3">
    <source>
        <dbReference type="Proteomes" id="UP000658656"/>
    </source>
</evidence>
<name>A0A8H9MEF6_9PSEU</name>
<evidence type="ECO:0000256" key="1">
    <source>
        <dbReference type="SAM" id="Phobius"/>
    </source>
</evidence>
<gene>
    <name evidence="2" type="ORF">GCM10017566_71790</name>
</gene>
<feature type="transmembrane region" description="Helical" evidence="1">
    <location>
        <begin position="66"/>
        <end position="88"/>
    </location>
</feature>
<feature type="transmembrane region" description="Helical" evidence="1">
    <location>
        <begin position="171"/>
        <end position="194"/>
    </location>
</feature>
<keyword evidence="3" id="KW-1185">Reference proteome</keyword>
<comment type="caution">
    <text evidence="2">The sequence shown here is derived from an EMBL/GenBank/DDBJ whole genome shotgun (WGS) entry which is preliminary data.</text>
</comment>
<keyword evidence="1" id="KW-1133">Transmembrane helix</keyword>
<dbReference type="EMBL" id="BNAV01000021">
    <property type="protein sequence ID" value="GHF87597.1"/>
    <property type="molecule type" value="Genomic_DNA"/>
</dbReference>
<sequence>MGPRIAAGVVATVTTTSWLLPAALSGGVVGGVFFFVFLFVFVPFVVIFVAQRLGEPRRRRGKNGPLWPAVLLGAFGLVCLLPGAVFAAEGLMHLTGLAQPVELRITDVNHGRHGRKGSVDNVDGDYVLGGTTHHLDGSMWLSWAPLPEVGDSVPVTISRLWPTVMIEDDSAAWVITGGGAFGLVAGGVLMAFALREKKQAAEPV</sequence>
<keyword evidence="1" id="KW-0472">Membrane</keyword>